<sequence length="70" mass="8264">MFYNKSQKNWNEHAMRKKSTYCDAFRELVAGGNKRLAIWNGLSSIRLNESRLWTPALRYQGAMRIQAWAE</sequence>
<reference evidence="2" key="1">
    <citation type="journal article" date="2016" name="Genome Announc.">
        <title>Complete Genome Sequence of Geobacillus thermoglucosidasius NCIMB 11955, the Progenitor of a Bioethanol Production Strain.</title>
        <authorList>
            <person name="Sheng L."/>
            <person name="Zhang Y."/>
            <person name="Minton N.P."/>
        </authorList>
    </citation>
    <scope>NUCLEOTIDE SEQUENCE [LARGE SCALE GENOMIC DNA]</scope>
    <source>
        <strain evidence="2">NCIMB 11955</strain>
    </source>
</reference>
<dbReference type="KEGG" id="ptl:AOT13_07355"/>
<organism evidence="1 2">
    <name type="scientific">Parageobacillus thermoglucosidasius</name>
    <name type="common">Geobacillus thermoglucosidasius</name>
    <dbReference type="NCBI Taxonomy" id="1426"/>
    <lineage>
        <taxon>Bacteria</taxon>
        <taxon>Bacillati</taxon>
        <taxon>Bacillota</taxon>
        <taxon>Bacilli</taxon>
        <taxon>Bacillales</taxon>
        <taxon>Anoxybacillaceae</taxon>
        <taxon>Parageobacillus</taxon>
    </lineage>
</organism>
<protein>
    <submittedName>
        <fullName evidence="1">Uncharacterized protein</fullName>
    </submittedName>
</protein>
<keyword evidence="2" id="KW-1185">Reference proteome</keyword>
<dbReference type="AlphaFoldDB" id="A0AAN1D6E9"/>
<proteinExistence type="predicted"/>
<evidence type="ECO:0000313" key="1">
    <source>
        <dbReference type="EMBL" id="ANZ29910.1"/>
    </source>
</evidence>
<name>A0AAN1D6E9_PARTM</name>
<gene>
    <name evidence="1" type="ORF">BCV53_07360</name>
</gene>
<accession>A0AAN1D6E9</accession>
<dbReference type="EMBL" id="CP016622">
    <property type="protein sequence ID" value="ANZ29910.1"/>
    <property type="molecule type" value="Genomic_DNA"/>
</dbReference>
<dbReference type="Proteomes" id="UP000093052">
    <property type="component" value="Chromosome"/>
</dbReference>
<evidence type="ECO:0000313" key="2">
    <source>
        <dbReference type="Proteomes" id="UP000093052"/>
    </source>
</evidence>